<dbReference type="Proteomes" id="UP000823904">
    <property type="component" value="Unassembled WGS sequence"/>
</dbReference>
<protein>
    <submittedName>
        <fullName evidence="1">Uncharacterized protein</fullName>
    </submittedName>
</protein>
<sequence>MEERNRKEIDTCIRYKRSGDIMTIGTMEKIYRKQAKGMKEYIDQLRSMPVEQAKEISKSNLMKAGIIKEDGTLTDRYPYSRKRRKK</sequence>
<evidence type="ECO:0000313" key="1">
    <source>
        <dbReference type="EMBL" id="HJC49491.1"/>
    </source>
</evidence>
<dbReference type="AlphaFoldDB" id="A0A9D2PET5"/>
<gene>
    <name evidence="1" type="ORF">H9754_02740</name>
</gene>
<evidence type="ECO:0000313" key="2">
    <source>
        <dbReference type="Proteomes" id="UP000823904"/>
    </source>
</evidence>
<name>A0A9D2PET5_9FIRM</name>
<reference evidence="1" key="2">
    <citation type="submission" date="2021-04" db="EMBL/GenBank/DDBJ databases">
        <authorList>
            <person name="Gilroy R."/>
        </authorList>
    </citation>
    <scope>NUCLEOTIDE SEQUENCE</scope>
    <source>
        <strain evidence="1">ChiSjej3B21-8574</strain>
    </source>
</reference>
<reference evidence="1" key="1">
    <citation type="journal article" date="2021" name="PeerJ">
        <title>Extensive microbial diversity within the chicken gut microbiome revealed by metagenomics and culture.</title>
        <authorList>
            <person name="Gilroy R."/>
            <person name="Ravi A."/>
            <person name="Getino M."/>
            <person name="Pursley I."/>
            <person name="Horton D.L."/>
            <person name="Alikhan N.F."/>
            <person name="Baker D."/>
            <person name="Gharbi K."/>
            <person name="Hall N."/>
            <person name="Watson M."/>
            <person name="Adriaenssens E.M."/>
            <person name="Foster-Nyarko E."/>
            <person name="Jarju S."/>
            <person name="Secka A."/>
            <person name="Antonio M."/>
            <person name="Oren A."/>
            <person name="Chaudhuri R.R."/>
            <person name="La Ragione R."/>
            <person name="Hildebrand F."/>
            <person name="Pallen M.J."/>
        </authorList>
    </citation>
    <scope>NUCLEOTIDE SEQUENCE</scope>
    <source>
        <strain evidence="1">ChiSjej3B21-8574</strain>
    </source>
</reference>
<proteinExistence type="predicted"/>
<organism evidence="1 2">
    <name type="scientific">Candidatus Anaerostipes avistercoris</name>
    <dbReference type="NCBI Taxonomy" id="2838462"/>
    <lineage>
        <taxon>Bacteria</taxon>
        <taxon>Bacillati</taxon>
        <taxon>Bacillota</taxon>
        <taxon>Clostridia</taxon>
        <taxon>Lachnospirales</taxon>
        <taxon>Lachnospiraceae</taxon>
        <taxon>Anaerostipes</taxon>
    </lineage>
</organism>
<dbReference type="EMBL" id="DWWD01000016">
    <property type="protein sequence ID" value="HJC49491.1"/>
    <property type="molecule type" value="Genomic_DNA"/>
</dbReference>
<comment type="caution">
    <text evidence="1">The sequence shown here is derived from an EMBL/GenBank/DDBJ whole genome shotgun (WGS) entry which is preliminary data.</text>
</comment>
<accession>A0A9D2PET5</accession>